<dbReference type="InterPro" id="IPR005543">
    <property type="entry name" value="PASTA_dom"/>
</dbReference>
<keyword evidence="2" id="KW-0812">Transmembrane</keyword>
<keyword evidence="2" id="KW-1133">Transmembrane helix</keyword>
<feature type="domain" description="PASTA" evidence="3">
    <location>
        <begin position="73"/>
        <end position="139"/>
    </location>
</feature>
<evidence type="ECO:0000313" key="4">
    <source>
        <dbReference type="EMBL" id="RSU04260.1"/>
    </source>
</evidence>
<dbReference type="PROSITE" id="PS51178">
    <property type="entry name" value="PASTA"/>
    <property type="match status" value="2"/>
</dbReference>
<dbReference type="Gene3D" id="3.30.10.20">
    <property type="match status" value="3"/>
</dbReference>
<evidence type="ECO:0000313" key="5">
    <source>
        <dbReference type="Proteomes" id="UP000288197"/>
    </source>
</evidence>
<gene>
    <name evidence="4" type="ORF">CBF32_02475</name>
</gene>
<evidence type="ECO:0000259" key="3">
    <source>
        <dbReference type="PROSITE" id="PS51178"/>
    </source>
</evidence>
<dbReference type="AlphaFoldDB" id="A0A369B2S7"/>
<feature type="domain" description="PASTA" evidence="3">
    <location>
        <begin position="219"/>
        <end position="284"/>
    </location>
</feature>
<feature type="compositionally biased region" description="Basic and acidic residues" evidence="1">
    <location>
        <begin position="11"/>
        <end position="36"/>
    </location>
</feature>
<dbReference type="RefSeq" id="WP_114288519.1">
    <property type="nucleotide sequence ID" value="NZ_JAYEWH010000023.1"/>
</dbReference>
<dbReference type="GeneID" id="63145186"/>
<dbReference type="EMBL" id="NGJX01000002">
    <property type="protein sequence ID" value="RSU04260.1"/>
    <property type="molecule type" value="Genomic_DNA"/>
</dbReference>
<evidence type="ECO:0000256" key="1">
    <source>
        <dbReference type="SAM" id="MobiDB-lite"/>
    </source>
</evidence>
<organism evidence="4 5">
    <name type="scientific">Vagococcus fluvialis</name>
    <dbReference type="NCBI Taxonomy" id="2738"/>
    <lineage>
        <taxon>Bacteria</taxon>
        <taxon>Bacillati</taxon>
        <taxon>Bacillota</taxon>
        <taxon>Bacilli</taxon>
        <taxon>Lactobacillales</taxon>
        <taxon>Enterococcaceae</taxon>
        <taxon>Vagococcus</taxon>
    </lineage>
</organism>
<evidence type="ECO:0000256" key="2">
    <source>
        <dbReference type="SAM" id="Phobius"/>
    </source>
</evidence>
<dbReference type="SUPFAM" id="SSF54184">
    <property type="entry name" value="Penicillin-binding protein 2x (pbp-2x), c-terminal domain"/>
    <property type="match status" value="1"/>
</dbReference>
<feature type="compositionally biased region" description="Polar residues" evidence="1">
    <location>
        <begin position="1"/>
        <end position="10"/>
    </location>
</feature>
<dbReference type="OrthoDB" id="1641593at2"/>
<dbReference type="Proteomes" id="UP000288197">
    <property type="component" value="Unassembled WGS sequence"/>
</dbReference>
<keyword evidence="5" id="KW-1185">Reference proteome</keyword>
<comment type="caution">
    <text evidence="4">The sequence shown here is derived from an EMBL/GenBank/DDBJ whole genome shotgun (WGS) entry which is preliminary data.</text>
</comment>
<dbReference type="Pfam" id="PF03793">
    <property type="entry name" value="PASTA"/>
    <property type="match status" value="2"/>
</dbReference>
<proteinExistence type="predicted"/>
<reference evidence="4 5" key="1">
    <citation type="submission" date="2017-05" db="EMBL/GenBank/DDBJ databases">
        <title>Vagococcus spp. assemblies.</title>
        <authorList>
            <person name="Gulvik C.A."/>
        </authorList>
    </citation>
    <scope>NUCLEOTIDE SEQUENCE [LARGE SCALE GENOMIC DNA]</scope>
    <source>
        <strain evidence="4 5">NCFB 2497</strain>
    </source>
</reference>
<accession>A0A369B2S7</accession>
<feature type="region of interest" description="Disordered" evidence="1">
    <location>
        <begin position="1"/>
        <end position="41"/>
    </location>
</feature>
<sequence>MSDFLSNFDSNKMEKNSDNVVEEKQRRVSQNKKYENEETELDPEYLKKKKRQKLILILLTIVLLAVSGLTYYQVSYVTMPNFKGKSLSDAQKWATQYKIKVSTEDEFNEKIEVNSIIKQSKKEKKKIKKGSSVTFFVSKGANPDDKITLPNFKEMKQSDVEKWIKKEQLESMVVVDEYSETAPKGSFLREELSEGVDRENFSRKDSGKLIFSKGKEVYQKDISVPDFKGKTQLEIENWAKKNEVELEIKKVSSESIPLGQVVEQSIKEKEKIAKKTKLTVNISAGKGVKVPNFANLTKENAMTQGKLQVTVEERFNLDIPYGELLSQSLEAETELTEEDDLSIKVMYSAGKPYLKDLSGQNEGELQKYFYDKFRSKGANIYYVVNYVNSDAPKGEIVSMDTSNTFLPLEYTVTVNVSLGY</sequence>
<name>A0A369B2S7_9ENTE</name>
<feature type="transmembrane region" description="Helical" evidence="2">
    <location>
        <begin position="54"/>
        <end position="74"/>
    </location>
</feature>
<dbReference type="SMART" id="SM00740">
    <property type="entry name" value="PASTA"/>
    <property type="match status" value="5"/>
</dbReference>
<keyword evidence="2" id="KW-0472">Membrane</keyword>
<protein>
    <recommendedName>
        <fullName evidence="3">PASTA domain-containing protein</fullName>
    </recommendedName>
</protein>